<organism evidence="4 5">
    <name type="scientific">Euplotes crassus</name>
    <dbReference type="NCBI Taxonomy" id="5936"/>
    <lineage>
        <taxon>Eukaryota</taxon>
        <taxon>Sar</taxon>
        <taxon>Alveolata</taxon>
        <taxon>Ciliophora</taxon>
        <taxon>Intramacronucleata</taxon>
        <taxon>Spirotrichea</taxon>
        <taxon>Hypotrichia</taxon>
        <taxon>Euplotida</taxon>
        <taxon>Euplotidae</taxon>
        <taxon>Moneuplotes</taxon>
    </lineage>
</organism>
<reference evidence="4" key="1">
    <citation type="submission" date="2023-07" db="EMBL/GenBank/DDBJ databases">
        <authorList>
            <consortium name="AG Swart"/>
            <person name="Singh M."/>
            <person name="Singh A."/>
            <person name="Seah K."/>
            <person name="Emmerich C."/>
        </authorList>
    </citation>
    <scope>NUCLEOTIDE SEQUENCE</scope>
    <source>
        <strain evidence="4">DP1</strain>
    </source>
</reference>
<comment type="caution">
    <text evidence="4">The sequence shown here is derived from an EMBL/GenBank/DDBJ whole genome shotgun (WGS) entry which is preliminary data.</text>
</comment>
<dbReference type="EMBL" id="CAMPGE010009014">
    <property type="protein sequence ID" value="CAI2367890.1"/>
    <property type="molecule type" value="Genomic_DNA"/>
</dbReference>
<dbReference type="AlphaFoldDB" id="A0AAD1UMP2"/>
<proteinExistence type="inferred from homology"/>
<evidence type="ECO:0000313" key="5">
    <source>
        <dbReference type="Proteomes" id="UP001295684"/>
    </source>
</evidence>
<gene>
    <name evidence="4" type="ORF">ECRASSUSDP1_LOCUS9178</name>
</gene>
<comment type="similarity">
    <text evidence="1">Belongs to the AFG1 ATPase family.</text>
</comment>
<sequence length="491" mass="56919">MQCILKWRGNSLRLSKGLFYKTPKKFLLCENSRMIHTFTKQQGCLKMNNNIKNLMLFSAVNKHFSTVTKNFDGKDFDLIKKYNDLLKSGEIEENPAQKVIISQLHSIGEQTLEHIKLLHSYREYIKNNPYRSHVTSSAESSESSGGFWGLFGGSKKEEVKQKPKIPEKIKKELPKQFKDLENLRGVYLHGSPGTGKTYCMDTFFNELPIKRKTRLHFAEFMLEIHQEAHKVNQKTDRSVDTITEVGNQYCKDFDAIYIDEFQVLHISDAMILKRLFEAFFDNHVVCFVTSNRPPSDLYLGGLQRFLFLPFIDMVNETMEVLSLDGVDYRKMDYVKGMEESVRRKAMWNKCTNNAEGSIRGIKVAQGRTLTIPLYHDKVAMMSFESLCDNALGNPDYMALSSEVHTLILTDVPHLSLDDRNLLRRFIWLVDALYNHKVRLLISPNIEVTEIYQDEDDSGEKDENFAFERTLSRLIEMKSEKYLKKSKAADYL</sequence>
<keyword evidence="3" id="KW-0067">ATP-binding</keyword>
<name>A0AAD1UMP2_EUPCR</name>
<dbReference type="InterPro" id="IPR027417">
    <property type="entry name" value="P-loop_NTPase"/>
</dbReference>
<dbReference type="GO" id="GO:0005739">
    <property type="term" value="C:mitochondrion"/>
    <property type="evidence" value="ECO:0007669"/>
    <property type="project" value="TreeGrafter"/>
</dbReference>
<dbReference type="NCBIfam" id="NF040713">
    <property type="entry name" value="ZapE"/>
    <property type="match status" value="1"/>
</dbReference>
<protein>
    <recommendedName>
        <fullName evidence="6">AFG1-like ATPase</fullName>
    </recommendedName>
</protein>
<dbReference type="PANTHER" id="PTHR12169:SF6">
    <property type="entry name" value="AFG1-LIKE ATPASE"/>
    <property type="match status" value="1"/>
</dbReference>
<dbReference type="Pfam" id="PF03969">
    <property type="entry name" value="AFG1_ATPase"/>
    <property type="match status" value="1"/>
</dbReference>
<dbReference type="Gene3D" id="3.40.50.300">
    <property type="entry name" value="P-loop containing nucleotide triphosphate hydrolases"/>
    <property type="match status" value="1"/>
</dbReference>
<dbReference type="GO" id="GO:0016887">
    <property type="term" value="F:ATP hydrolysis activity"/>
    <property type="evidence" value="ECO:0007669"/>
    <property type="project" value="InterPro"/>
</dbReference>
<dbReference type="InterPro" id="IPR005654">
    <property type="entry name" value="ATPase_AFG1-like"/>
</dbReference>
<accession>A0AAD1UMP2</accession>
<evidence type="ECO:0000256" key="2">
    <source>
        <dbReference type="ARBA" id="ARBA00022741"/>
    </source>
</evidence>
<evidence type="ECO:0000256" key="3">
    <source>
        <dbReference type="ARBA" id="ARBA00022840"/>
    </source>
</evidence>
<keyword evidence="5" id="KW-1185">Reference proteome</keyword>
<dbReference type="GO" id="GO:0005524">
    <property type="term" value="F:ATP binding"/>
    <property type="evidence" value="ECO:0007669"/>
    <property type="project" value="UniProtKB-KW"/>
</dbReference>
<dbReference type="SUPFAM" id="SSF52540">
    <property type="entry name" value="P-loop containing nucleoside triphosphate hydrolases"/>
    <property type="match status" value="1"/>
</dbReference>
<dbReference type="Proteomes" id="UP001295684">
    <property type="component" value="Unassembled WGS sequence"/>
</dbReference>
<evidence type="ECO:0000256" key="1">
    <source>
        <dbReference type="ARBA" id="ARBA00010322"/>
    </source>
</evidence>
<evidence type="ECO:0008006" key="6">
    <source>
        <dbReference type="Google" id="ProtNLM"/>
    </source>
</evidence>
<evidence type="ECO:0000313" key="4">
    <source>
        <dbReference type="EMBL" id="CAI2367890.1"/>
    </source>
</evidence>
<keyword evidence="2" id="KW-0547">Nucleotide-binding</keyword>
<dbReference type="PANTHER" id="PTHR12169">
    <property type="entry name" value="ATPASE N2B"/>
    <property type="match status" value="1"/>
</dbReference>